<feature type="region of interest" description="Disordered" evidence="1">
    <location>
        <begin position="1"/>
        <end position="53"/>
    </location>
</feature>
<proteinExistence type="predicted"/>
<reference evidence="2 3" key="1">
    <citation type="submission" date="2019-05" db="EMBL/GenBank/DDBJ databases">
        <title>Emergence of the Ug99 lineage of the wheat stem rust pathogen through somatic hybridization.</title>
        <authorList>
            <person name="Li F."/>
            <person name="Upadhyaya N.M."/>
            <person name="Sperschneider J."/>
            <person name="Matny O."/>
            <person name="Nguyen-Phuc H."/>
            <person name="Mago R."/>
            <person name="Raley C."/>
            <person name="Miller M.E."/>
            <person name="Silverstein K.A.T."/>
            <person name="Henningsen E."/>
            <person name="Hirsch C.D."/>
            <person name="Visser B."/>
            <person name="Pretorius Z.A."/>
            <person name="Steffenson B.J."/>
            <person name="Schwessinger B."/>
            <person name="Dodds P.N."/>
            <person name="Figueroa M."/>
        </authorList>
    </citation>
    <scope>NUCLEOTIDE SEQUENCE [LARGE SCALE GENOMIC DNA]</scope>
    <source>
        <strain evidence="2">21-0</strain>
    </source>
</reference>
<keyword evidence="3" id="KW-1185">Reference proteome</keyword>
<feature type="compositionally biased region" description="Basic and acidic residues" evidence="1">
    <location>
        <begin position="1"/>
        <end position="10"/>
    </location>
</feature>
<sequence>MEGDSRRNPPAEDSAPSYMETHSDNYHDYGHRDKKMKAHATDQGNTSKAKLEVKSDDQDWLNLKLGPSIHPLPAKYVKERVFSNAPSRPEAQKSSSLVESEVAMVLPNSGTGSRTSIENFSKHNLLNADIKDSSQKKYSAGGNTYESLGIFGNGSKAIHEDPGKEHQIPENTHFTRDEFYFEHTSPDVWAWIYTMKLGISTMLYWEIMDEKEREISTFITSLYSVLHPLMTDKELVPINELTDPNSKNTFKDFAHLLWCVNSRFLSIFNPTQEDHYREQSNMHKWVLNLFTHSRINDYLPRGRYSRDTSNFEPKQRSLTSLVFKALSARYTHPTHDVLNPESQCIMESVSSNQVLMSESVVNIMASYYKSQAGLMNCECQEEKKTKWKILFPKDDHFPIVLKQIQCLDSIYLCNKRSWEFFKVKIQDFNFLPWKNDLDEELYRMENYIGISPFEVLNKFRIQRIIVKEDPKKGKLVEGNLENQTNKFNIENESFFESNSVKKWSFINKYKIHYDKFIERSNLRKDTMRIANLGLWKNSQTAIHVLNSYPRLMLNRTFFYEIENMLNLILKMNCRLIHSLGHPSDDDVYVNEQKGIQDEFYLLLNFSDAAPTASKFYKDSPGLMKYDEIQTLIREALNFDRRDDRYKKDELMGQAAVDIMISYYYKSNPEKFLQVFLNKENFVSSLIHIVQRTERKGSHDKFMLQAFPTLQYMKLFPWKNYFLKTSYDSEVIKMFFQDQRGQFLSSK</sequence>
<organism evidence="2 3">
    <name type="scientific">Puccinia graminis f. sp. tritici</name>
    <dbReference type="NCBI Taxonomy" id="56615"/>
    <lineage>
        <taxon>Eukaryota</taxon>
        <taxon>Fungi</taxon>
        <taxon>Dikarya</taxon>
        <taxon>Basidiomycota</taxon>
        <taxon>Pucciniomycotina</taxon>
        <taxon>Pucciniomycetes</taxon>
        <taxon>Pucciniales</taxon>
        <taxon>Pucciniaceae</taxon>
        <taxon>Puccinia</taxon>
    </lineage>
</organism>
<dbReference type="OrthoDB" id="10573250at2759"/>
<evidence type="ECO:0000313" key="3">
    <source>
        <dbReference type="Proteomes" id="UP000324748"/>
    </source>
</evidence>
<comment type="caution">
    <text evidence="2">The sequence shown here is derived from an EMBL/GenBank/DDBJ whole genome shotgun (WGS) entry which is preliminary data.</text>
</comment>
<accession>A0A5B0MWR2</accession>
<name>A0A5B0MWR2_PUCGR</name>
<gene>
    <name evidence="2" type="ORF">PGT21_017513</name>
</gene>
<evidence type="ECO:0000256" key="1">
    <source>
        <dbReference type="SAM" id="MobiDB-lite"/>
    </source>
</evidence>
<dbReference type="EMBL" id="VSWC01000131">
    <property type="protein sequence ID" value="KAA1080696.1"/>
    <property type="molecule type" value="Genomic_DNA"/>
</dbReference>
<feature type="compositionally biased region" description="Basic and acidic residues" evidence="1">
    <location>
        <begin position="21"/>
        <end position="31"/>
    </location>
</feature>
<dbReference type="Proteomes" id="UP000324748">
    <property type="component" value="Unassembled WGS sequence"/>
</dbReference>
<evidence type="ECO:0000313" key="2">
    <source>
        <dbReference type="EMBL" id="KAA1080696.1"/>
    </source>
</evidence>
<dbReference type="AlphaFoldDB" id="A0A5B0MWR2"/>
<protein>
    <submittedName>
        <fullName evidence="2">Uncharacterized protein</fullName>
    </submittedName>
</protein>